<keyword evidence="2" id="KW-1185">Reference proteome</keyword>
<sequence>MRRGFQPPADCATKQTNFRSVSGRSNLREMYDRVFWMDVRSHFWVDGRSVFLVDGRSGFLGGWAIAFLGGWGDRAIIQKT</sequence>
<dbReference type="RefSeq" id="WP_340519264.1">
    <property type="nucleotide sequence ID" value="NZ_JBBLXS010000522.1"/>
</dbReference>
<proteinExistence type="predicted"/>
<organism evidence="1 2">
    <name type="scientific">Microcoleus anatoxicus PTRS2</name>
    <dbReference type="NCBI Taxonomy" id="2705321"/>
    <lineage>
        <taxon>Bacteria</taxon>
        <taxon>Bacillati</taxon>
        <taxon>Cyanobacteriota</taxon>
        <taxon>Cyanophyceae</taxon>
        <taxon>Oscillatoriophycideae</taxon>
        <taxon>Oscillatoriales</taxon>
        <taxon>Microcoleaceae</taxon>
        <taxon>Microcoleus</taxon>
        <taxon>Microcoleus anatoxicus</taxon>
    </lineage>
</organism>
<protein>
    <submittedName>
        <fullName evidence="1">Uncharacterized protein</fullName>
    </submittedName>
</protein>
<dbReference type="EMBL" id="JBBLXS010000522">
    <property type="protein sequence ID" value="MEK0188130.1"/>
    <property type="molecule type" value="Genomic_DNA"/>
</dbReference>
<accession>A0ABU8YUI9</accession>
<dbReference type="Proteomes" id="UP001384579">
    <property type="component" value="Unassembled WGS sequence"/>
</dbReference>
<name>A0ABU8YUI9_9CYAN</name>
<evidence type="ECO:0000313" key="1">
    <source>
        <dbReference type="EMBL" id="MEK0188130.1"/>
    </source>
</evidence>
<gene>
    <name evidence="1" type="ORF">WMG39_25295</name>
</gene>
<comment type="caution">
    <text evidence="1">The sequence shown here is derived from an EMBL/GenBank/DDBJ whole genome shotgun (WGS) entry which is preliminary data.</text>
</comment>
<evidence type="ECO:0000313" key="2">
    <source>
        <dbReference type="Proteomes" id="UP001384579"/>
    </source>
</evidence>
<reference evidence="1 2" key="1">
    <citation type="journal article" date="2020" name="Harmful Algae">
        <title>Molecular and morphological characterization of a novel dihydroanatoxin-a producing Microcoleus species (cyanobacteria) from the Russian River, California, USA.</title>
        <authorList>
            <person name="Conklin K.Y."/>
            <person name="Stancheva R."/>
            <person name="Otten T.G."/>
            <person name="Fadness R."/>
            <person name="Boyer G.L."/>
            <person name="Read B."/>
            <person name="Zhang X."/>
            <person name="Sheath R.G."/>
        </authorList>
    </citation>
    <scope>NUCLEOTIDE SEQUENCE [LARGE SCALE GENOMIC DNA]</scope>
    <source>
        <strain evidence="1 2">PTRS2</strain>
    </source>
</reference>